<dbReference type="AlphaFoldDB" id="A0A976G8F5"/>
<organism evidence="1 2">
    <name type="scientific">Cupriavidus oxalaticus</name>
    <dbReference type="NCBI Taxonomy" id="96344"/>
    <lineage>
        <taxon>Bacteria</taxon>
        <taxon>Pseudomonadati</taxon>
        <taxon>Pseudomonadota</taxon>
        <taxon>Betaproteobacteria</taxon>
        <taxon>Burkholderiales</taxon>
        <taxon>Burkholderiaceae</taxon>
        <taxon>Cupriavidus</taxon>
    </lineage>
</organism>
<accession>A0A976G8F5</accession>
<dbReference type="Proteomes" id="UP000256862">
    <property type="component" value="Chromosome CO2235"/>
</dbReference>
<evidence type="ECO:0000313" key="1">
    <source>
        <dbReference type="EMBL" id="SPC10744.1"/>
    </source>
</evidence>
<dbReference type="EMBL" id="OGUS01000109">
    <property type="protein sequence ID" value="SPC10744.1"/>
    <property type="molecule type" value="Genomic_DNA"/>
</dbReference>
<sequence>MMLTGGAQATSLVPPLCIYL</sequence>
<gene>
    <name evidence="1" type="ORF">CO2235_10129</name>
</gene>
<name>A0A976G8F5_9BURK</name>
<protein>
    <submittedName>
        <fullName evidence="1">Uncharacterized protein</fullName>
    </submittedName>
</protein>
<reference evidence="1 2" key="1">
    <citation type="submission" date="2018-01" db="EMBL/GenBank/DDBJ databases">
        <authorList>
            <person name="Clerissi C."/>
        </authorList>
    </citation>
    <scope>NUCLEOTIDE SEQUENCE [LARGE SCALE GENOMIC DNA]</scope>
    <source>
        <strain evidence="1">Cupriavidus oxalaticus LMG 2235</strain>
    </source>
</reference>
<comment type="caution">
    <text evidence="1">The sequence shown here is derived from an EMBL/GenBank/DDBJ whole genome shotgun (WGS) entry which is preliminary data.</text>
</comment>
<evidence type="ECO:0000313" key="2">
    <source>
        <dbReference type="Proteomes" id="UP000256862"/>
    </source>
</evidence>
<proteinExistence type="predicted"/>